<dbReference type="Proteomes" id="UP000640333">
    <property type="component" value="Unassembled WGS sequence"/>
</dbReference>
<dbReference type="InterPro" id="IPR017703">
    <property type="entry name" value="YgfZ/GCV_T_CS"/>
</dbReference>
<reference evidence="1" key="1">
    <citation type="submission" date="2020-10" db="EMBL/GenBank/DDBJ databases">
        <title>Bacterium isolated from coastal waters sediment.</title>
        <authorList>
            <person name="Chen R.-J."/>
            <person name="Lu D.-C."/>
            <person name="Zhu K.-L."/>
            <person name="Du Z.-J."/>
        </authorList>
    </citation>
    <scope>NUCLEOTIDE SEQUENCE</scope>
    <source>
        <strain evidence="1">N1Y112</strain>
    </source>
</reference>
<dbReference type="Gene3D" id="3.30.70.1400">
    <property type="entry name" value="Aminomethyltransferase beta-barrel domains"/>
    <property type="match status" value="1"/>
</dbReference>
<evidence type="ECO:0000313" key="2">
    <source>
        <dbReference type="Proteomes" id="UP000640333"/>
    </source>
</evidence>
<keyword evidence="2" id="KW-1185">Reference proteome</keyword>
<protein>
    <submittedName>
        <fullName evidence="1">Folate-binding protein YgfZ</fullName>
    </submittedName>
</protein>
<dbReference type="EMBL" id="JADEYS010000017">
    <property type="protein sequence ID" value="MBE9398680.1"/>
    <property type="molecule type" value="Genomic_DNA"/>
</dbReference>
<accession>A0A8J7FBV3</accession>
<comment type="caution">
    <text evidence="1">The sequence shown here is derived from an EMBL/GenBank/DDBJ whole genome shotgun (WGS) entry which is preliminary data.</text>
</comment>
<evidence type="ECO:0000313" key="1">
    <source>
        <dbReference type="EMBL" id="MBE9398680.1"/>
    </source>
</evidence>
<dbReference type="AlphaFoldDB" id="A0A8J7FBV3"/>
<dbReference type="RefSeq" id="WP_193954375.1">
    <property type="nucleotide sequence ID" value="NZ_JADEYS010000017.1"/>
</dbReference>
<dbReference type="PANTHER" id="PTHR22602:SF0">
    <property type="entry name" value="TRANSFERASE CAF17, MITOCHONDRIAL-RELATED"/>
    <property type="match status" value="1"/>
</dbReference>
<organism evidence="1 2">
    <name type="scientific">Pontibacterium sinense</name>
    <dbReference type="NCBI Taxonomy" id="2781979"/>
    <lineage>
        <taxon>Bacteria</taxon>
        <taxon>Pseudomonadati</taxon>
        <taxon>Pseudomonadota</taxon>
        <taxon>Gammaproteobacteria</taxon>
        <taxon>Oceanospirillales</taxon>
        <taxon>Oceanospirillaceae</taxon>
        <taxon>Pontibacterium</taxon>
    </lineage>
</organism>
<dbReference type="Gene3D" id="2.40.30.160">
    <property type="match status" value="1"/>
</dbReference>
<proteinExistence type="predicted"/>
<dbReference type="SUPFAM" id="SSF103025">
    <property type="entry name" value="Folate-binding domain"/>
    <property type="match status" value="1"/>
</dbReference>
<dbReference type="NCBIfam" id="TIGR03317">
    <property type="entry name" value="ygfZ_signature"/>
    <property type="match status" value="1"/>
</dbReference>
<dbReference type="Gene3D" id="3.30.70.1630">
    <property type="match status" value="1"/>
</dbReference>
<name>A0A8J7FBV3_9GAMM</name>
<dbReference type="SUPFAM" id="SSF101790">
    <property type="entry name" value="Aminomethyltransferase beta-barrel domain"/>
    <property type="match status" value="1"/>
</dbReference>
<dbReference type="InterPro" id="IPR029043">
    <property type="entry name" value="GcvT/YgfZ_C"/>
</dbReference>
<dbReference type="PANTHER" id="PTHR22602">
    <property type="entry name" value="TRANSFERASE CAF17, MITOCHONDRIAL-RELATED"/>
    <property type="match status" value="1"/>
</dbReference>
<sequence>MSNWIDSLQTQGAVVNTDNTVSLTSDRSGSVIPLLHQRVLTVTGPDSEKFLQGQLSCDLAVTRQQGSTMASHCNIKGHMISLFRLITIADGFMLRLHTDLHDQAAQTLGKYIIFSKAEIGKPGDGIVGIGLQGDQAAELAQLAVDSLPESVNGVVQQGDRTLISVPGNRYELWLPEAEAVALLPELLNTGTLGSSNDWILNEVRAAIPDLRTATVEAFIPQMTNLQALEGVSFTKGCYTGQEIVTRLQHRGQLKRPMYRLTVRCEALPQAGDPIHSDNKEKVGQVVLAARNEADECELLAVVIKDQADNSTLHLETQEGPTASIEPLPYELDPKMFEAKNRL</sequence>
<dbReference type="GO" id="GO:0016226">
    <property type="term" value="P:iron-sulfur cluster assembly"/>
    <property type="evidence" value="ECO:0007669"/>
    <property type="project" value="TreeGrafter"/>
</dbReference>
<gene>
    <name evidence="1" type="ORF">IOQ59_15585</name>
</gene>
<dbReference type="InterPro" id="IPR045179">
    <property type="entry name" value="YgfZ/GcvT"/>
</dbReference>